<keyword evidence="3" id="KW-0106">Calcium</keyword>
<name>A0AAW0HWW0_MYOGA</name>
<keyword evidence="6 10" id="KW-1133">Transmembrane helix</keyword>
<evidence type="ECO:0000256" key="3">
    <source>
        <dbReference type="ARBA" id="ARBA00022568"/>
    </source>
</evidence>
<evidence type="ECO:0000313" key="13">
    <source>
        <dbReference type="Proteomes" id="UP001488838"/>
    </source>
</evidence>
<keyword evidence="13" id="KW-1185">Reference proteome</keyword>
<organism evidence="12 13">
    <name type="scientific">Myodes glareolus</name>
    <name type="common">Bank vole</name>
    <name type="synonym">Clethrionomys glareolus</name>
    <dbReference type="NCBI Taxonomy" id="447135"/>
    <lineage>
        <taxon>Eukaryota</taxon>
        <taxon>Metazoa</taxon>
        <taxon>Chordata</taxon>
        <taxon>Craniata</taxon>
        <taxon>Vertebrata</taxon>
        <taxon>Euteleostomi</taxon>
        <taxon>Mammalia</taxon>
        <taxon>Eutheria</taxon>
        <taxon>Euarchontoglires</taxon>
        <taxon>Glires</taxon>
        <taxon>Rodentia</taxon>
        <taxon>Myomorpha</taxon>
        <taxon>Muroidea</taxon>
        <taxon>Cricetidae</taxon>
        <taxon>Arvicolinae</taxon>
        <taxon>Myodes</taxon>
    </lineage>
</organism>
<dbReference type="GO" id="GO:0015279">
    <property type="term" value="F:store-operated calcium channel activity"/>
    <property type="evidence" value="ECO:0007669"/>
    <property type="project" value="TreeGrafter"/>
</dbReference>
<evidence type="ECO:0000259" key="11">
    <source>
        <dbReference type="Pfam" id="PF00520"/>
    </source>
</evidence>
<gene>
    <name evidence="12" type="ORF">U0070_009852</name>
</gene>
<evidence type="ECO:0000256" key="8">
    <source>
        <dbReference type="ARBA" id="ARBA00023136"/>
    </source>
</evidence>
<evidence type="ECO:0000256" key="7">
    <source>
        <dbReference type="ARBA" id="ARBA00023065"/>
    </source>
</evidence>
<dbReference type="InterPro" id="IPR005463">
    <property type="entry name" value="TRPC7_channel"/>
</dbReference>
<keyword evidence="4" id="KW-0107">Calcium channel</keyword>
<reference evidence="12 13" key="1">
    <citation type="journal article" date="2023" name="bioRxiv">
        <title>Conserved and derived expression patterns and positive selection on dental genes reveal complex evolutionary context of ever-growing rodent molars.</title>
        <authorList>
            <person name="Calamari Z.T."/>
            <person name="Song A."/>
            <person name="Cohen E."/>
            <person name="Akter M."/>
            <person name="Roy R.D."/>
            <person name="Hallikas O."/>
            <person name="Christensen M.M."/>
            <person name="Li P."/>
            <person name="Marangoni P."/>
            <person name="Jernvall J."/>
            <person name="Klein O.D."/>
        </authorList>
    </citation>
    <scope>NUCLEOTIDE SEQUENCE [LARGE SCALE GENOMIC DNA]</scope>
    <source>
        <strain evidence="12">V071</strain>
    </source>
</reference>
<evidence type="ECO:0000256" key="1">
    <source>
        <dbReference type="ARBA" id="ARBA00004141"/>
    </source>
</evidence>
<dbReference type="AlphaFoldDB" id="A0AAW0HWW0"/>
<dbReference type="EMBL" id="JBBHLL010000296">
    <property type="protein sequence ID" value="KAK7806627.1"/>
    <property type="molecule type" value="Genomic_DNA"/>
</dbReference>
<keyword evidence="5 10" id="KW-0812">Transmembrane</keyword>
<feature type="domain" description="Ion transport" evidence="11">
    <location>
        <begin position="34"/>
        <end position="97"/>
    </location>
</feature>
<evidence type="ECO:0000256" key="5">
    <source>
        <dbReference type="ARBA" id="ARBA00022692"/>
    </source>
</evidence>
<feature type="transmembrane region" description="Helical" evidence="10">
    <location>
        <begin position="64"/>
        <end position="86"/>
    </location>
</feature>
<keyword evidence="8 10" id="KW-0472">Membrane</keyword>
<dbReference type="PANTHER" id="PTHR10117">
    <property type="entry name" value="TRANSIENT RECEPTOR POTENTIAL CHANNEL"/>
    <property type="match status" value="1"/>
</dbReference>
<dbReference type="GO" id="GO:0034703">
    <property type="term" value="C:cation channel complex"/>
    <property type="evidence" value="ECO:0007669"/>
    <property type="project" value="TreeGrafter"/>
</dbReference>
<keyword evidence="2" id="KW-0813">Transport</keyword>
<dbReference type="GO" id="GO:0005886">
    <property type="term" value="C:plasma membrane"/>
    <property type="evidence" value="ECO:0007669"/>
    <property type="project" value="TreeGrafter"/>
</dbReference>
<dbReference type="PRINTS" id="PR01648">
    <property type="entry name" value="TRPCHANNEL7"/>
</dbReference>
<dbReference type="InterPro" id="IPR005821">
    <property type="entry name" value="Ion_trans_dom"/>
</dbReference>
<keyword evidence="9" id="KW-0407">Ion channel</keyword>
<evidence type="ECO:0000256" key="10">
    <source>
        <dbReference type="SAM" id="Phobius"/>
    </source>
</evidence>
<dbReference type="Proteomes" id="UP001488838">
    <property type="component" value="Unassembled WGS sequence"/>
</dbReference>
<proteinExistence type="predicted"/>
<sequence length="210" mass="24449">MMKSEYFSISECGHRQPTTAQLQGTIKARVEESFKTLFWSIFGLSEVISVVLKYDHKFIENIGYVLYGVYNVTMVVVLLNMLIAMINNSYQEIEEDADVEWKFARAKLWLSYFDEGRTLPAPFNLVPSPKSFYYLIMRIKMCLIKLCKSKAKSCENDLEMGMLNSKFRKARYQAGMRNSENLTSNNTFSKPTRYQVTTPPYLRVGRSRHH</sequence>
<dbReference type="InterPro" id="IPR002153">
    <property type="entry name" value="TRPC_channel"/>
</dbReference>
<dbReference type="GO" id="GO:0070679">
    <property type="term" value="F:inositol 1,4,5 trisphosphate binding"/>
    <property type="evidence" value="ECO:0007669"/>
    <property type="project" value="TreeGrafter"/>
</dbReference>
<evidence type="ECO:0000256" key="2">
    <source>
        <dbReference type="ARBA" id="ARBA00022448"/>
    </source>
</evidence>
<protein>
    <recommendedName>
        <fullName evidence="11">Ion transport domain-containing protein</fullName>
    </recommendedName>
</protein>
<evidence type="ECO:0000256" key="4">
    <source>
        <dbReference type="ARBA" id="ARBA00022673"/>
    </source>
</evidence>
<accession>A0AAW0HWW0</accession>
<evidence type="ECO:0000256" key="6">
    <source>
        <dbReference type="ARBA" id="ARBA00022989"/>
    </source>
</evidence>
<comment type="subcellular location">
    <subcellularLocation>
        <location evidence="1">Membrane</location>
        <topology evidence="1">Multi-pass membrane protein</topology>
    </subcellularLocation>
</comment>
<keyword evidence="7" id="KW-0406">Ion transport</keyword>
<dbReference type="GO" id="GO:0051480">
    <property type="term" value="P:regulation of cytosolic calcium ion concentration"/>
    <property type="evidence" value="ECO:0007669"/>
    <property type="project" value="TreeGrafter"/>
</dbReference>
<keyword evidence="3" id="KW-0109">Calcium transport</keyword>
<dbReference type="GO" id="GO:0007338">
    <property type="term" value="P:single fertilization"/>
    <property type="evidence" value="ECO:0007669"/>
    <property type="project" value="TreeGrafter"/>
</dbReference>
<dbReference type="PRINTS" id="PR01097">
    <property type="entry name" value="TRNSRECEPTRP"/>
</dbReference>
<comment type="caution">
    <text evidence="12">The sequence shown here is derived from an EMBL/GenBank/DDBJ whole genome shotgun (WGS) entry which is preliminary data.</text>
</comment>
<dbReference type="PANTHER" id="PTHR10117:SF9">
    <property type="entry name" value="SHORT TRANSIENT RECEPTOR POTENTIAL CHANNEL 7"/>
    <property type="match status" value="1"/>
</dbReference>
<dbReference type="Pfam" id="PF00520">
    <property type="entry name" value="Ion_trans"/>
    <property type="match status" value="1"/>
</dbReference>
<evidence type="ECO:0000313" key="12">
    <source>
        <dbReference type="EMBL" id="KAK7806627.1"/>
    </source>
</evidence>
<evidence type="ECO:0000256" key="9">
    <source>
        <dbReference type="ARBA" id="ARBA00023303"/>
    </source>
</evidence>